<keyword evidence="2" id="KW-0378">Hydrolase</keyword>
<evidence type="ECO:0000313" key="6">
    <source>
        <dbReference type="Proteomes" id="UP000002030"/>
    </source>
</evidence>
<dbReference type="EMBL" id="CP001818">
    <property type="protein sequence ID" value="ACZ19903.1"/>
    <property type="molecule type" value="Genomic_DNA"/>
</dbReference>
<name>D1B7B2_THEAS</name>
<reference evidence="5 6" key="1">
    <citation type="journal article" date="2009" name="Stand. Genomic Sci.">
        <title>Complete genome sequence of Thermanaerovibrio acidaminovorans type strain (Su883).</title>
        <authorList>
            <person name="Chovatia M."/>
            <person name="Sikorski J."/>
            <person name="Schroder M."/>
            <person name="Lapidus A."/>
            <person name="Nolan M."/>
            <person name="Tice H."/>
            <person name="Glavina Del Rio T."/>
            <person name="Copeland A."/>
            <person name="Cheng J.F."/>
            <person name="Lucas S."/>
            <person name="Chen F."/>
            <person name="Bruce D."/>
            <person name="Goodwin L."/>
            <person name="Pitluck S."/>
            <person name="Ivanova N."/>
            <person name="Mavromatis K."/>
            <person name="Ovchinnikova G."/>
            <person name="Pati A."/>
            <person name="Chen A."/>
            <person name="Palaniappan K."/>
            <person name="Land M."/>
            <person name="Hauser L."/>
            <person name="Chang Y.J."/>
            <person name="Jeffries C.D."/>
            <person name="Chain P."/>
            <person name="Saunders E."/>
            <person name="Detter J.C."/>
            <person name="Brettin T."/>
            <person name="Rohde M."/>
            <person name="Goker M."/>
            <person name="Spring S."/>
            <person name="Bristow J."/>
            <person name="Markowitz V."/>
            <person name="Hugenholtz P."/>
            <person name="Kyrpides N.C."/>
            <person name="Klenk H.P."/>
            <person name="Eisen J.A."/>
        </authorList>
    </citation>
    <scope>NUCLEOTIDE SEQUENCE [LARGE SCALE GENOMIC DNA]</scope>
    <source>
        <strain evidence="6">ATCC 49978 / DSM 6589 / Su883</strain>
    </source>
</reference>
<dbReference type="SUPFAM" id="SSF56300">
    <property type="entry name" value="Metallo-dependent phosphatases"/>
    <property type="match status" value="1"/>
</dbReference>
<dbReference type="InterPro" id="IPR050535">
    <property type="entry name" value="DNA_Repair-Maintenance_Comp"/>
</dbReference>
<dbReference type="KEGG" id="tai:Taci_1689"/>
<dbReference type="RefSeq" id="WP_012870412.1">
    <property type="nucleotide sequence ID" value="NC_013522.1"/>
</dbReference>
<dbReference type="CDD" id="cd00840">
    <property type="entry name" value="MPP_Mre11_N"/>
    <property type="match status" value="1"/>
</dbReference>
<dbReference type="PATRIC" id="fig|525903.6.peg.1679"/>
<evidence type="ECO:0000256" key="1">
    <source>
        <dbReference type="ARBA" id="ARBA00022722"/>
    </source>
</evidence>
<dbReference type="PANTHER" id="PTHR30337:SF0">
    <property type="entry name" value="NUCLEASE SBCCD SUBUNIT D"/>
    <property type="match status" value="1"/>
</dbReference>
<sequence>MVRFIHTADWQVGMRAVQVGSAAETVRRERLEAVRRILEVARKRCADFLLVAGDVFEDNRVDRVLVQRLLDLLSRSPCPVYLLPGNHDPLVPGAVWDHRGFASPGNVTVLRRAAPVAAPGCVLYPCPVASKESNQDPTGWIPREGAGLPRIGVAHGSVEGPNVSPWDHPIPRDAAERCGLDYLALGHWHSTGTFQDRTGAVRMAYSGTPEPTSFGERDSGNVLLVEVEAGSPPSIQVIPTGRLEWVRMEETLLGPKSLEGLKGRLEALPEPGSTLIHLTLRGHMSPQCLDDLEAIRQVLEARFLWHRIHEDPWEVDRSWIQLLPEGMLREVALRLLDRGEDPAVRDRAVFEMYRILKEVRG</sequence>
<dbReference type="InterPro" id="IPR041796">
    <property type="entry name" value="Mre11_N"/>
</dbReference>
<evidence type="ECO:0000256" key="2">
    <source>
        <dbReference type="ARBA" id="ARBA00022801"/>
    </source>
</evidence>
<keyword evidence="6" id="KW-1185">Reference proteome</keyword>
<dbReference type="Pfam" id="PF00149">
    <property type="entry name" value="Metallophos"/>
    <property type="match status" value="1"/>
</dbReference>
<dbReference type="STRING" id="525903.Taci_1689"/>
<dbReference type="HOGENOM" id="CLU_026621_1_0_0"/>
<gene>
    <name evidence="5" type="ordered locus">Taci_1689</name>
</gene>
<organism evidence="5 6">
    <name type="scientific">Thermanaerovibrio acidaminovorans (strain ATCC 49978 / DSM 6589 / Su883)</name>
    <name type="common">Selenomonas acidaminovorans</name>
    <dbReference type="NCBI Taxonomy" id="525903"/>
    <lineage>
        <taxon>Bacteria</taxon>
        <taxon>Thermotogati</taxon>
        <taxon>Synergistota</taxon>
        <taxon>Synergistia</taxon>
        <taxon>Synergistales</taxon>
        <taxon>Synergistaceae</taxon>
        <taxon>Thermanaerovibrio</taxon>
    </lineage>
</organism>
<dbReference type="InterPro" id="IPR004843">
    <property type="entry name" value="Calcineurin-like_PHP"/>
</dbReference>
<dbReference type="eggNOG" id="COG0420">
    <property type="taxonomic scope" value="Bacteria"/>
</dbReference>
<dbReference type="Proteomes" id="UP000002030">
    <property type="component" value="Chromosome"/>
</dbReference>
<keyword evidence="1" id="KW-0540">Nuclease</keyword>
<evidence type="ECO:0000313" key="5">
    <source>
        <dbReference type="EMBL" id="ACZ19903.1"/>
    </source>
</evidence>
<dbReference type="InterPro" id="IPR014577">
    <property type="entry name" value="UCP033093_metalloPase"/>
</dbReference>
<dbReference type="AlphaFoldDB" id="D1B7B2"/>
<proteinExistence type="predicted"/>
<evidence type="ECO:0000256" key="3">
    <source>
        <dbReference type="ARBA" id="ARBA00022839"/>
    </source>
</evidence>
<keyword evidence="3" id="KW-0269">Exonuclease</keyword>
<evidence type="ECO:0000259" key="4">
    <source>
        <dbReference type="Pfam" id="PF00149"/>
    </source>
</evidence>
<dbReference type="OrthoDB" id="9773856at2"/>
<protein>
    <submittedName>
        <fullName evidence="5">Metallophosphoesterase</fullName>
    </submittedName>
</protein>
<feature type="domain" description="Calcineurin-like phosphoesterase" evidence="4">
    <location>
        <begin position="3"/>
        <end position="190"/>
    </location>
</feature>
<dbReference type="PIRSF" id="PIRSF033093">
    <property type="entry name" value="UCP_ML1119"/>
    <property type="match status" value="1"/>
</dbReference>
<dbReference type="InterPro" id="IPR029052">
    <property type="entry name" value="Metallo-depent_PP-like"/>
</dbReference>
<accession>D1B7B2</accession>
<dbReference type="GO" id="GO:0004527">
    <property type="term" value="F:exonuclease activity"/>
    <property type="evidence" value="ECO:0007669"/>
    <property type="project" value="UniProtKB-KW"/>
</dbReference>
<dbReference type="Gene3D" id="3.60.21.10">
    <property type="match status" value="1"/>
</dbReference>
<dbReference type="EnsemblBacteria" id="ACZ19903">
    <property type="protein sequence ID" value="ACZ19903"/>
    <property type="gene ID" value="Taci_1689"/>
</dbReference>
<dbReference type="PANTHER" id="PTHR30337">
    <property type="entry name" value="COMPONENT OF ATP-DEPENDENT DSDNA EXONUCLEASE"/>
    <property type="match status" value="1"/>
</dbReference>